<dbReference type="InterPro" id="IPR049492">
    <property type="entry name" value="BD-FAE-like_dom"/>
</dbReference>
<dbReference type="SUPFAM" id="SSF53474">
    <property type="entry name" value="alpha/beta-Hydrolases"/>
    <property type="match status" value="1"/>
</dbReference>
<sequence length="354" mass="37772">MRTSESTSNTSENGARPRWWLGAISGVAVAVIIAVMSVIVLGPTTADSPPLIGGGATIPVTVERHLYPAADADPTQNYGDLYLPRTREPTPVVVLIHGGGWNKRFGASVLREEAQRLAHRGVVVWNIEYRRVGSGGGWPHTFVDVAAAVDHLTALHTTHTDIDLTRVIVVGHSAGGQLAAWTASRTLLASGKPGAHPRIVPLHVFSLAGVLDMRAAADAGNDRVIRVLGGKPLQVPGRYRTASPIEHISSRIPVTLYHGLRDNIVPASQAVDYATRARAHNAPVNVVILPRATHPSLVDAASPDWHRIENDILTVAGDHRTPQETTLALNPDDHAAGARSRSTMGNPHNTRSDS</sequence>
<keyword evidence="3" id="KW-0812">Transmembrane</keyword>
<gene>
    <name evidence="5" type="ORF">LX13_001365</name>
</gene>
<keyword evidence="3" id="KW-0472">Membrane</keyword>
<reference evidence="5 6" key="1">
    <citation type="submission" date="2022-06" db="EMBL/GenBank/DDBJ databases">
        <title>Genomic Encyclopedia of Archaeal and Bacterial Type Strains, Phase II (KMG-II): from individual species to whole genera.</title>
        <authorList>
            <person name="Goeker M."/>
        </authorList>
    </citation>
    <scope>NUCLEOTIDE SEQUENCE [LARGE SCALE GENOMIC DNA]</scope>
    <source>
        <strain evidence="5 6">DSM 44693</strain>
    </source>
</reference>
<evidence type="ECO:0000256" key="2">
    <source>
        <dbReference type="SAM" id="MobiDB-lite"/>
    </source>
</evidence>
<dbReference type="InterPro" id="IPR050300">
    <property type="entry name" value="GDXG_lipolytic_enzyme"/>
</dbReference>
<name>A0ABT1HF83_9NOCA</name>
<keyword evidence="3" id="KW-1133">Transmembrane helix</keyword>
<dbReference type="EMBL" id="JAMTCJ010000002">
    <property type="protein sequence ID" value="MCP2175546.1"/>
    <property type="molecule type" value="Genomic_DNA"/>
</dbReference>
<keyword evidence="1 5" id="KW-0378">Hydrolase</keyword>
<evidence type="ECO:0000256" key="1">
    <source>
        <dbReference type="ARBA" id="ARBA00022801"/>
    </source>
</evidence>
<accession>A0ABT1HF83</accession>
<dbReference type="InterPro" id="IPR029058">
    <property type="entry name" value="AB_hydrolase_fold"/>
</dbReference>
<dbReference type="Proteomes" id="UP001206895">
    <property type="component" value="Unassembled WGS sequence"/>
</dbReference>
<evidence type="ECO:0000313" key="5">
    <source>
        <dbReference type="EMBL" id="MCP2175546.1"/>
    </source>
</evidence>
<dbReference type="GO" id="GO:0016787">
    <property type="term" value="F:hydrolase activity"/>
    <property type="evidence" value="ECO:0007669"/>
    <property type="project" value="UniProtKB-KW"/>
</dbReference>
<dbReference type="PANTHER" id="PTHR48081">
    <property type="entry name" value="AB HYDROLASE SUPERFAMILY PROTEIN C4A8.06C"/>
    <property type="match status" value="1"/>
</dbReference>
<keyword evidence="6" id="KW-1185">Reference proteome</keyword>
<dbReference type="Pfam" id="PF20434">
    <property type="entry name" value="BD-FAE"/>
    <property type="match status" value="1"/>
</dbReference>
<organism evidence="5 6">
    <name type="scientific">Williamsia maris</name>
    <dbReference type="NCBI Taxonomy" id="72806"/>
    <lineage>
        <taxon>Bacteria</taxon>
        <taxon>Bacillati</taxon>
        <taxon>Actinomycetota</taxon>
        <taxon>Actinomycetes</taxon>
        <taxon>Mycobacteriales</taxon>
        <taxon>Nocardiaceae</taxon>
        <taxon>Williamsia</taxon>
    </lineage>
</organism>
<comment type="caution">
    <text evidence="5">The sequence shown here is derived from an EMBL/GenBank/DDBJ whole genome shotgun (WGS) entry which is preliminary data.</text>
</comment>
<dbReference type="Gene3D" id="3.40.50.1820">
    <property type="entry name" value="alpha/beta hydrolase"/>
    <property type="match status" value="1"/>
</dbReference>
<evidence type="ECO:0000259" key="4">
    <source>
        <dbReference type="Pfam" id="PF20434"/>
    </source>
</evidence>
<protein>
    <submittedName>
        <fullName evidence="5">Alpha/beta hydrolase family protein</fullName>
    </submittedName>
</protein>
<dbReference type="RefSeq" id="WP_253660602.1">
    <property type="nucleotide sequence ID" value="NZ_BAAAJQ010000001.1"/>
</dbReference>
<proteinExistence type="predicted"/>
<evidence type="ECO:0000256" key="3">
    <source>
        <dbReference type="SAM" id="Phobius"/>
    </source>
</evidence>
<dbReference type="PANTHER" id="PTHR48081:SF33">
    <property type="entry name" value="KYNURENINE FORMAMIDASE"/>
    <property type="match status" value="1"/>
</dbReference>
<feature type="compositionally biased region" description="Polar residues" evidence="2">
    <location>
        <begin position="340"/>
        <end position="354"/>
    </location>
</feature>
<feature type="transmembrane region" description="Helical" evidence="3">
    <location>
        <begin position="20"/>
        <end position="42"/>
    </location>
</feature>
<evidence type="ECO:0000313" key="6">
    <source>
        <dbReference type="Proteomes" id="UP001206895"/>
    </source>
</evidence>
<feature type="region of interest" description="Disordered" evidence="2">
    <location>
        <begin position="318"/>
        <end position="354"/>
    </location>
</feature>
<feature type="domain" description="BD-FAE-like" evidence="4">
    <location>
        <begin position="80"/>
        <end position="273"/>
    </location>
</feature>